<dbReference type="Proteomes" id="UP000682843">
    <property type="component" value="Chromosome"/>
</dbReference>
<evidence type="ECO:0000256" key="1">
    <source>
        <dbReference type="ARBA" id="ARBA00023015"/>
    </source>
</evidence>
<dbReference type="InterPro" id="IPR018062">
    <property type="entry name" value="HTH_AraC-typ_CS"/>
</dbReference>
<evidence type="ECO:0000313" key="6">
    <source>
        <dbReference type="EMBL" id="QUS41967.1"/>
    </source>
</evidence>
<keyword evidence="3" id="KW-0804">Transcription</keyword>
<feature type="compositionally biased region" description="Basic and acidic residues" evidence="4">
    <location>
        <begin position="244"/>
        <end position="256"/>
    </location>
</feature>
<dbReference type="SMART" id="SM00342">
    <property type="entry name" value="HTH_ARAC"/>
    <property type="match status" value="1"/>
</dbReference>
<dbReference type="PROSITE" id="PS00041">
    <property type="entry name" value="HTH_ARAC_FAMILY_1"/>
    <property type="match status" value="1"/>
</dbReference>
<evidence type="ECO:0000256" key="2">
    <source>
        <dbReference type="ARBA" id="ARBA00023125"/>
    </source>
</evidence>
<keyword evidence="2" id="KW-0238">DNA-binding</keyword>
<feature type="region of interest" description="Disordered" evidence="4">
    <location>
        <begin position="236"/>
        <end position="256"/>
    </location>
</feature>
<accession>A0ABX8AE08</accession>
<evidence type="ECO:0000256" key="3">
    <source>
        <dbReference type="ARBA" id="ARBA00023163"/>
    </source>
</evidence>
<dbReference type="PANTHER" id="PTHR46796">
    <property type="entry name" value="HTH-TYPE TRANSCRIPTIONAL ACTIVATOR RHAS-RELATED"/>
    <property type="match status" value="1"/>
</dbReference>
<sequence length="256" mass="28991">MNTRIHCSICVPNDNSHHPPFGDYHWSRRTIEIRSNNSTVRLRPNERSNMRARTDPETVATAYVYSQQSDMPNDSVVDRSLTAQASHLKMLLEMAGRFVDSDASTAKSLIAEAHCIIHGTLTPQSRKRSKSRGGLSGWQIAKAKNFISQNLGRRIVIDDLSALMGLSPAYFSRAFKQSFGDSPHSFIVRRRLAHARELLLNTRLPLCEVAIDCGFADQAHLSRHFRRHFGVPPAGWRRRQISRPTRDNATEQPDHL</sequence>
<name>A0ABX8AE08_9BRAD</name>
<dbReference type="PROSITE" id="PS01124">
    <property type="entry name" value="HTH_ARAC_FAMILY_2"/>
    <property type="match status" value="1"/>
</dbReference>
<keyword evidence="1" id="KW-0805">Transcription regulation</keyword>
<dbReference type="Gene3D" id="1.10.10.60">
    <property type="entry name" value="Homeodomain-like"/>
    <property type="match status" value="2"/>
</dbReference>
<dbReference type="InterPro" id="IPR018060">
    <property type="entry name" value="HTH_AraC"/>
</dbReference>
<feature type="domain" description="HTH araC/xylS-type" evidence="5">
    <location>
        <begin position="141"/>
        <end position="239"/>
    </location>
</feature>
<organism evidence="6 7">
    <name type="scientific">Tardiphaga alba</name>
    <dbReference type="NCBI Taxonomy" id="340268"/>
    <lineage>
        <taxon>Bacteria</taxon>
        <taxon>Pseudomonadati</taxon>
        <taxon>Pseudomonadota</taxon>
        <taxon>Alphaproteobacteria</taxon>
        <taxon>Hyphomicrobiales</taxon>
        <taxon>Nitrobacteraceae</taxon>
        <taxon>Tardiphaga</taxon>
    </lineage>
</organism>
<dbReference type="InterPro" id="IPR009057">
    <property type="entry name" value="Homeodomain-like_sf"/>
</dbReference>
<evidence type="ECO:0000259" key="5">
    <source>
        <dbReference type="PROSITE" id="PS01124"/>
    </source>
</evidence>
<dbReference type="Pfam" id="PF12833">
    <property type="entry name" value="HTH_18"/>
    <property type="match status" value="1"/>
</dbReference>
<dbReference type="EMBL" id="CP036498">
    <property type="protein sequence ID" value="QUS41967.1"/>
    <property type="molecule type" value="Genomic_DNA"/>
</dbReference>
<keyword evidence="7" id="KW-1185">Reference proteome</keyword>
<evidence type="ECO:0000256" key="4">
    <source>
        <dbReference type="SAM" id="MobiDB-lite"/>
    </source>
</evidence>
<dbReference type="InterPro" id="IPR050204">
    <property type="entry name" value="AraC_XylS_family_regulators"/>
</dbReference>
<reference evidence="6 7" key="1">
    <citation type="submission" date="2019-02" db="EMBL/GenBank/DDBJ databases">
        <title>Emended description of the genus Rhodopseudomonas and description of Rhodopseudomonas albus sp. nov., a non-phototrophic, heavy-metal-tolerant bacterium isolated from garden soil.</title>
        <authorList>
            <person name="Bao Z."/>
            <person name="Cao W.W."/>
            <person name="Sato Y."/>
            <person name="Nishizawa T."/>
            <person name="Zhao J."/>
            <person name="Guo Y."/>
            <person name="Ohta H."/>
        </authorList>
    </citation>
    <scope>NUCLEOTIDE SEQUENCE [LARGE SCALE GENOMIC DNA]</scope>
    <source>
        <strain evidence="6 7">SK50-23</strain>
    </source>
</reference>
<protein>
    <submittedName>
        <fullName evidence="6">AraC family transcriptional regulator</fullName>
    </submittedName>
</protein>
<evidence type="ECO:0000313" key="7">
    <source>
        <dbReference type="Proteomes" id="UP000682843"/>
    </source>
</evidence>
<gene>
    <name evidence="6" type="ORF">RPMA_26365</name>
</gene>
<proteinExistence type="predicted"/>
<dbReference type="PANTHER" id="PTHR46796:SF6">
    <property type="entry name" value="ARAC SUBFAMILY"/>
    <property type="match status" value="1"/>
</dbReference>
<dbReference type="SUPFAM" id="SSF46689">
    <property type="entry name" value="Homeodomain-like"/>
    <property type="match status" value="2"/>
</dbReference>